<dbReference type="GO" id="GO:0004252">
    <property type="term" value="F:serine-type endopeptidase activity"/>
    <property type="evidence" value="ECO:0007669"/>
    <property type="project" value="InterPro"/>
</dbReference>
<feature type="transmembrane region" description="Helical" evidence="1">
    <location>
        <begin position="139"/>
        <end position="160"/>
    </location>
</feature>
<evidence type="ECO:0000256" key="1">
    <source>
        <dbReference type="SAM" id="Phobius"/>
    </source>
</evidence>
<reference evidence="2 3" key="1">
    <citation type="journal article" date="2013" name="Genome Announc.">
        <title>Draft Genome Sequence of 'Candidatus Halobonum tyrrellensis' Strain G22, Isolated from the Hypersaline Waters of Lake Tyrrell, Australia.</title>
        <authorList>
            <person name="Ugalde J.A."/>
            <person name="Narasingarao P."/>
            <person name="Kuo S."/>
            <person name="Podell S."/>
            <person name="Allen E.E."/>
        </authorList>
    </citation>
    <scope>NUCLEOTIDE SEQUENCE [LARGE SCALE GENOMIC DNA]</scope>
    <source>
        <strain evidence="2 3">G22</strain>
    </source>
</reference>
<protein>
    <submittedName>
        <fullName evidence="2">Signal peptidase I</fullName>
    </submittedName>
</protein>
<evidence type="ECO:0000313" key="2">
    <source>
        <dbReference type="EMBL" id="ESP89557.1"/>
    </source>
</evidence>
<feature type="transmembrane region" description="Helical" evidence="1">
    <location>
        <begin position="312"/>
        <end position="336"/>
    </location>
</feature>
<dbReference type="SUPFAM" id="SSF51306">
    <property type="entry name" value="LexA/Signal peptidase"/>
    <property type="match status" value="1"/>
</dbReference>
<accession>V4J2B8</accession>
<sequence>MGSLLGQPVLLSYVETGSMSPTLDPGDGFVAVPAQLAGPVEEGDVVTFRAEELHDGSLTTHRVVGETDRGFVTRGDANPFTDQDGEEPPVKRAQVVAVAWAPGGDVLVIPGVGAVVTGTQSALRAVQVRLSTLLGTRSLFGVQGLAYLLFGASVVWYLLAERGADDRRRERSRERESGVDARLFAAGFALLLVVGATAAMVAPAGTQTFGVVSAESDSPGLGVIERGGSESAAYSVRNGGVLPVVVYLDPASEGVAVDPATLSVPPRTTVNATLTLSAPPETGYYRRFLTEHRYLALLPRSQIAALYRLHPWAPVVAIDALLGVPFYLLGVVLLGTGRVRFRSRERSLPLSVRVRRLLRR</sequence>
<feature type="transmembrane region" description="Helical" evidence="1">
    <location>
        <begin position="181"/>
        <end position="202"/>
    </location>
</feature>
<dbReference type="GO" id="GO:0006465">
    <property type="term" value="P:signal peptide processing"/>
    <property type="evidence" value="ECO:0007669"/>
    <property type="project" value="InterPro"/>
</dbReference>
<organism evidence="2 3">
    <name type="scientific">Candidatus Halobonum tyrrellensis G22</name>
    <dbReference type="NCBI Taxonomy" id="1324957"/>
    <lineage>
        <taxon>Archaea</taxon>
        <taxon>Methanobacteriati</taxon>
        <taxon>Methanobacteriota</taxon>
        <taxon>Stenosarchaea group</taxon>
        <taxon>Halobacteria</taxon>
        <taxon>Halobacteriales</taxon>
        <taxon>Haloferacaceae</taxon>
        <taxon>Candidatus Halobonum</taxon>
    </lineage>
</organism>
<dbReference type="AlphaFoldDB" id="V4J2B8"/>
<dbReference type="InterPro" id="IPR036286">
    <property type="entry name" value="LexA/Signal_pep-like_sf"/>
</dbReference>
<evidence type="ECO:0000313" key="3">
    <source>
        <dbReference type="Proteomes" id="UP000017840"/>
    </source>
</evidence>
<dbReference type="InterPro" id="IPR019533">
    <property type="entry name" value="Peptidase_S26"/>
</dbReference>
<dbReference type="STRING" id="1324957.K933_03335"/>
<name>V4J2B8_9EURY</name>
<keyword evidence="1" id="KW-0812">Transmembrane</keyword>
<dbReference type="CDD" id="cd06530">
    <property type="entry name" value="S26_SPase_I"/>
    <property type="match status" value="1"/>
</dbReference>
<gene>
    <name evidence="2" type="ORF">K933_03335</name>
</gene>
<keyword evidence="1" id="KW-0472">Membrane</keyword>
<keyword evidence="3" id="KW-1185">Reference proteome</keyword>
<dbReference type="EMBL" id="ASGZ01000008">
    <property type="protein sequence ID" value="ESP89557.1"/>
    <property type="molecule type" value="Genomic_DNA"/>
</dbReference>
<dbReference type="eggNOG" id="arCOG01740">
    <property type="taxonomic scope" value="Archaea"/>
</dbReference>
<dbReference type="PATRIC" id="fig|1324957.4.peg.678"/>
<keyword evidence="1" id="KW-1133">Transmembrane helix</keyword>
<dbReference type="Proteomes" id="UP000017840">
    <property type="component" value="Unassembled WGS sequence"/>
</dbReference>
<comment type="caution">
    <text evidence="2">The sequence shown here is derived from an EMBL/GenBank/DDBJ whole genome shotgun (WGS) entry which is preliminary data.</text>
</comment>
<proteinExistence type="predicted"/>